<feature type="domain" description="Beta-lactamase-related" evidence="2">
    <location>
        <begin position="44"/>
        <end position="376"/>
    </location>
</feature>
<evidence type="ECO:0000313" key="3">
    <source>
        <dbReference type="EMBL" id="GFN80425.1"/>
    </source>
</evidence>
<name>A0AAV3YDF0_9GAST</name>
<dbReference type="PANTHER" id="PTHR46825:SF15">
    <property type="entry name" value="BETA-LACTAMASE-RELATED DOMAIN-CONTAINING PROTEIN"/>
    <property type="match status" value="1"/>
</dbReference>
<dbReference type="Pfam" id="PF00144">
    <property type="entry name" value="Beta-lactamase"/>
    <property type="match status" value="1"/>
</dbReference>
<proteinExistence type="predicted"/>
<dbReference type="EMBL" id="BLXT01000825">
    <property type="protein sequence ID" value="GFN80425.1"/>
    <property type="molecule type" value="Genomic_DNA"/>
</dbReference>
<dbReference type="Proteomes" id="UP000735302">
    <property type="component" value="Unassembled WGS sequence"/>
</dbReference>
<organism evidence="3 4">
    <name type="scientific">Plakobranchus ocellatus</name>
    <dbReference type="NCBI Taxonomy" id="259542"/>
    <lineage>
        <taxon>Eukaryota</taxon>
        <taxon>Metazoa</taxon>
        <taxon>Spiralia</taxon>
        <taxon>Lophotrochozoa</taxon>
        <taxon>Mollusca</taxon>
        <taxon>Gastropoda</taxon>
        <taxon>Heterobranchia</taxon>
        <taxon>Euthyneura</taxon>
        <taxon>Panpulmonata</taxon>
        <taxon>Sacoglossa</taxon>
        <taxon>Placobranchoidea</taxon>
        <taxon>Plakobranchidae</taxon>
        <taxon>Plakobranchus</taxon>
    </lineage>
</organism>
<feature type="chain" id="PRO_5043517402" evidence="1">
    <location>
        <begin position="30"/>
        <end position="565"/>
    </location>
</feature>
<dbReference type="AlphaFoldDB" id="A0AAV3YDF0"/>
<accession>A0AAV3YDF0</accession>
<evidence type="ECO:0000259" key="2">
    <source>
        <dbReference type="Pfam" id="PF00144"/>
    </source>
</evidence>
<dbReference type="InterPro" id="IPR001466">
    <property type="entry name" value="Beta-lactam-related"/>
</dbReference>
<dbReference type="InterPro" id="IPR050491">
    <property type="entry name" value="AmpC-like"/>
</dbReference>
<reference evidence="3 4" key="1">
    <citation type="journal article" date="2021" name="Elife">
        <title>Chloroplast acquisition without the gene transfer in kleptoplastic sea slugs, Plakobranchus ocellatus.</title>
        <authorList>
            <person name="Maeda T."/>
            <person name="Takahashi S."/>
            <person name="Yoshida T."/>
            <person name="Shimamura S."/>
            <person name="Takaki Y."/>
            <person name="Nagai Y."/>
            <person name="Toyoda A."/>
            <person name="Suzuki Y."/>
            <person name="Arimoto A."/>
            <person name="Ishii H."/>
            <person name="Satoh N."/>
            <person name="Nishiyama T."/>
            <person name="Hasebe M."/>
            <person name="Maruyama T."/>
            <person name="Minagawa J."/>
            <person name="Obokata J."/>
            <person name="Shigenobu S."/>
        </authorList>
    </citation>
    <scope>NUCLEOTIDE SEQUENCE [LARGE SCALE GENOMIC DNA]</scope>
</reference>
<feature type="signal peptide" evidence="1">
    <location>
        <begin position="1"/>
        <end position="29"/>
    </location>
</feature>
<evidence type="ECO:0000313" key="4">
    <source>
        <dbReference type="Proteomes" id="UP000735302"/>
    </source>
</evidence>
<dbReference type="PANTHER" id="PTHR46825">
    <property type="entry name" value="D-ALANYL-D-ALANINE-CARBOXYPEPTIDASE/ENDOPEPTIDASE AMPH"/>
    <property type="match status" value="1"/>
</dbReference>
<comment type="caution">
    <text evidence="3">The sequence shown here is derived from an EMBL/GenBank/DDBJ whole genome shotgun (WGS) entry which is preliminary data.</text>
</comment>
<sequence length="565" mass="63504">MMLLKVNNRIGAFLSFIIIGGHCVAEVKSAQFNADEVGSEIEKTLKCYNNPGLGVSIVKDGKVIFSRGFGVRNIETKEPVDENTIFGIASVSKSFAATLLIKLLYETTNLTVDSKVQELLGEKFKMMDEFRTKETTFADLMGHRMAIPSNNRIRFDSNLTRESLLERLPLLPSNDQFRVKFTYNNLFFGLVTYLAEYIGGGEAWESLLSKHLLQPLGMDRTVLATTADLYNLPNLATGYLEYKDNLYPVHPEFSKKWGLLAGSGAVMTSARDITKWMNFHLQEGKGDGGKTVMAAEHLEEVHKPRMLSSITRSVELRKPQFPVIASQDVYAQGLRRGYYRGYERLSHGGSTLGYKALMSLIPELQIGIFTALSGVDSDYKYRSSLHYFLLDSAMGYEQPWLNATTICSFPEPWRRKSPPSKHVKLDATLKPSLNLTHFEGTYYNEAYGYLHVNYNTSLSTLILTYGWGRWQLFYKPQSAASTHKFYGKGMDITALNLYPMYFYQGSHNGEDTIISLNATAFESKLPPIFTKAGLKNEPSGAPRRSDFAIFLLLLALVSTNLAITF</sequence>
<keyword evidence="4" id="KW-1185">Reference proteome</keyword>
<dbReference type="InterPro" id="IPR012338">
    <property type="entry name" value="Beta-lactam/transpept-like"/>
</dbReference>
<keyword evidence="1" id="KW-0732">Signal</keyword>
<dbReference type="SUPFAM" id="SSF56601">
    <property type="entry name" value="beta-lactamase/transpeptidase-like"/>
    <property type="match status" value="1"/>
</dbReference>
<gene>
    <name evidence="3" type="ORF">PoB_000693100</name>
</gene>
<dbReference type="Gene3D" id="3.40.710.10">
    <property type="entry name" value="DD-peptidase/beta-lactamase superfamily"/>
    <property type="match status" value="1"/>
</dbReference>
<protein>
    <submittedName>
        <fullName evidence="3">Protein flp</fullName>
    </submittedName>
</protein>
<evidence type="ECO:0000256" key="1">
    <source>
        <dbReference type="SAM" id="SignalP"/>
    </source>
</evidence>